<evidence type="ECO:0000313" key="2">
    <source>
        <dbReference type="EMBL" id="CAE0254694.1"/>
    </source>
</evidence>
<dbReference type="Gene3D" id="1.25.10.10">
    <property type="entry name" value="Leucine-rich Repeat Variant"/>
    <property type="match status" value="1"/>
</dbReference>
<dbReference type="AlphaFoldDB" id="A0A7S3G6E5"/>
<accession>A0A7S3G6E5</accession>
<proteinExistence type="predicted"/>
<dbReference type="InterPro" id="IPR016024">
    <property type="entry name" value="ARM-type_fold"/>
</dbReference>
<reference evidence="2" key="1">
    <citation type="submission" date="2021-01" db="EMBL/GenBank/DDBJ databases">
        <authorList>
            <person name="Corre E."/>
            <person name="Pelletier E."/>
            <person name="Niang G."/>
            <person name="Scheremetjew M."/>
            <person name="Finn R."/>
            <person name="Kale V."/>
            <person name="Holt S."/>
            <person name="Cochrane G."/>
            <person name="Meng A."/>
            <person name="Brown T."/>
            <person name="Cohen L."/>
        </authorList>
    </citation>
    <scope>NUCLEOTIDE SEQUENCE</scope>
    <source>
        <strain evidence="2">NIES-2562</strain>
    </source>
</reference>
<dbReference type="EMBL" id="HBIB01026245">
    <property type="protein sequence ID" value="CAE0254694.1"/>
    <property type="molecule type" value="Transcribed_RNA"/>
</dbReference>
<dbReference type="SUPFAM" id="SSF48371">
    <property type="entry name" value="ARM repeat"/>
    <property type="match status" value="1"/>
</dbReference>
<evidence type="ECO:0000256" key="1">
    <source>
        <dbReference type="SAM" id="MobiDB-lite"/>
    </source>
</evidence>
<name>A0A7S3G6E5_9EUKA</name>
<organism evidence="2">
    <name type="scientific">Palpitomonas bilix</name>
    <dbReference type="NCBI Taxonomy" id="652834"/>
    <lineage>
        <taxon>Eukaryota</taxon>
        <taxon>Eukaryota incertae sedis</taxon>
    </lineage>
</organism>
<gene>
    <name evidence="2" type="ORF">PBIL07802_LOCUS16942</name>
</gene>
<sequence>MEALESESGDVVYGGILAMRGLASYISSRRELMDAGAVSTLVDAIKKFKLRRNIIATGLETLALLAKDDGSFEYGNFQMSMDVMRVCAEALRRHKGHLGVFEQACYCAGVIADDGGEKVEDAVDELIEPMVEGLALLKIKVGRSMMGVGGSVDTLLSSRSTTSSSGKGGGDVTPPPVVIMTEGEKEEAKGVMYALCAGLFAIHKIGSVSDSASSGLRSNRAISAVAAAMEGCVKQGQLSALRSAGAVVATLFGRAVSAVQGKGHVKEGVARRVYSIVRSLDTVTAPLLTAVAHLVGAEATNRMLWRLGLLKFAGEPLLNKVYPISATVASITLFTNLVQSSPNYITEVTKEVGMDLLRSIELYPSEYELQSSGWKLVELLAADSMSRISLKSFGVREVIRLTTGSMPRHAEAVASISRAITAVGWQKGVDETDDVMMSIMEFVQHFANIPTLLSPTSKALATIVKSDVDKAGLAAAKQQEILQALPTYPLRLELSLSPLFSLTSVLKSLLCHSYAAMSFTNAASSSSFVTAVKEEEEKGGKGGKRGGAGVVLGADKQEKEGDGDGEDSVSDEKKKKKKRGKSDLSSSSSTLNIEVDTSRDLPVTPILGLCGWLREAFYTGSLVGVGAVVGVFEALTRWERGKNMLWKAEQAGVERGVNEENELGQTHASHRPSRPAMLLLFVLDRLGELSFNPLDEQASGGASESEGGRTKEDVMTSAISDIVTTLVRCMEDTPFKKAFAAEGGHTKLVQLLLAFSNDPSLEKRGGKTTKRGGGELVGSVVDATARTVAKSAIPAQSTAMLLFALCRVHTHRDAVAVAGGMELAVKVLKKCVVGGMEDAGSAVLTSMAAMAKQSEFARKTLAEAAPLLVNAAEVLIECRAKVAKCLLHCKDAVTVPLKNRLWRAKIEWV</sequence>
<dbReference type="InterPro" id="IPR011989">
    <property type="entry name" value="ARM-like"/>
</dbReference>
<protein>
    <submittedName>
        <fullName evidence="2">Uncharacterized protein</fullName>
    </submittedName>
</protein>
<feature type="region of interest" description="Disordered" evidence="1">
    <location>
        <begin position="535"/>
        <end position="591"/>
    </location>
</feature>